<reference evidence="1" key="1">
    <citation type="submission" date="2024-06" db="EMBL/GenBank/DDBJ databases">
        <title>KlebPhaCol: A community-driven resource for collaborative research in Klebsiella.</title>
        <authorList>
            <person name="Rothschild-Rodriguez D."/>
            <person name="Lambon K.S."/>
            <person name="Nobrega F.L."/>
        </authorList>
    </citation>
    <scope>NUCLEOTIDE SEQUENCE</scope>
</reference>
<dbReference type="EMBL" id="PP934564">
    <property type="protein sequence ID" value="XDI99289.1"/>
    <property type="molecule type" value="Genomic_DNA"/>
</dbReference>
<evidence type="ECO:0000313" key="1">
    <source>
        <dbReference type="EMBL" id="XDI99289.1"/>
    </source>
</evidence>
<name>A0AB39BZ25_9VIRU</name>
<organism evidence="1">
    <name type="scientific">Klebsiella phage RothD</name>
    <dbReference type="NCBI Taxonomy" id="3229749"/>
    <lineage>
        <taxon>Viruses</taxon>
    </lineage>
</organism>
<protein>
    <submittedName>
        <fullName evidence="1">Uncharacterized protein</fullName>
    </submittedName>
</protein>
<sequence length="39" mass="4823">MIVKYNKIQFYVFTRLIVFCIFNSSKQHRQRRGEVKTSR</sequence>
<proteinExistence type="predicted"/>
<accession>A0AB39BZ25</accession>